<feature type="transmembrane region" description="Helical" evidence="1">
    <location>
        <begin position="361"/>
        <end position="383"/>
    </location>
</feature>
<feature type="transmembrane region" description="Helical" evidence="1">
    <location>
        <begin position="390"/>
        <end position="411"/>
    </location>
</feature>
<feature type="signal peptide" evidence="2">
    <location>
        <begin position="1"/>
        <end position="34"/>
    </location>
</feature>
<evidence type="ECO:0000256" key="2">
    <source>
        <dbReference type="SAM" id="SignalP"/>
    </source>
</evidence>
<keyword evidence="2" id="KW-0732">Signal</keyword>
<name>A0ABU0CMZ3_9BACI</name>
<dbReference type="Proteomes" id="UP001232445">
    <property type="component" value="Unassembled WGS sequence"/>
</dbReference>
<dbReference type="Pfam" id="PF24157">
    <property type="entry name" value="DUF7408"/>
    <property type="match status" value="1"/>
</dbReference>
<dbReference type="EMBL" id="JAUSUQ010000001">
    <property type="protein sequence ID" value="MDQ0337458.1"/>
    <property type="molecule type" value="Genomic_DNA"/>
</dbReference>
<keyword evidence="1" id="KW-1133">Transmembrane helix</keyword>
<reference evidence="4 5" key="1">
    <citation type="submission" date="2023-07" db="EMBL/GenBank/DDBJ databases">
        <title>Genomic Encyclopedia of Type Strains, Phase IV (KMG-IV): sequencing the most valuable type-strain genomes for metagenomic binning, comparative biology and taxonomic classification.</title>
        <authorList>
            <person name="Goeker M."/>
        </authorList>
    </citation>
    <scope>NUCLEOTIDE SEQUENCE [LARGE SCALE GENOMIC DNA]</scope>
    <source>
        <strain evidence="4 5">DSM 17740</strain>
    </source>
</reference>
<sequence length="794" mass="88623">MSVSRMRPNTFRCLVCALVAIIVASLLLTSTIFADEQVKLEVKVGFGGVYKPASWVPVQVKVTNMGEDIEGEVTIDIPGDFGGVYYRPVAISQGTTQMVSLYVPGDYLSGASVRLVQEGKEVAKTTLSGPSLSGEAILIGVLAEDPNTGSFLESLPKDIFHSSVRVVALNRSDIPERPIFLDGLDVIVINDFSRDQLTSAQVESIQEWTLNGGLLVLAGGPHYDKLPDRLKDISPVKVNGTVSLKELPGLDTDIADNIPLQRPLTISRTREVKGQVVVEQDENPLFVLGPAGHGHVLYVAYDLAGEFINAGEGHQHVWAELLSRTVVTSAGYDAAKMDPYDQYWSLLQAAERIPSLQLPDLSTISVLFGLYIVLVGPVLYWILKRRDKRGWMWMIVPGVACLIGLVIFFYGSMERTQNVLVHQVGILDLQQTEQAQLTAVSAIFVPKGGDYHLRYNETGGVRAAIDSYYRSYPPADTNRDVWITHPPQQADIVFKDVEYWSLRKALFETSLPDIGHFESQFVFQEGEMKGTVTNHTSLTIYDAKVVSGTRVHDIGTLEPGESQEVSFTYNPAQSGRDVFPPVERLLPDSIKTNVPQHNYYSTREYLILDMFNMHRPFSMMTDPFMIIGWTDVDVIDLEIADHSYQTDSLLLVKAALNVLPAPDGSVFVPEGVVSPALVDSDDTVEHSGDGYVIRRNGELVFDIKVEHPHMTVEPEEIYLRTWSHDNPQFTREIYNWKTETYEPLDEVLDQHTLVVKKQPDYLSEENMIRIRLSSSQDFQHIGIPRISWQGQVVE</sequence>
<protein>
    <recommendedName>
        <fullName evidence="3">DUF7408 domain-containing protein</fullName>
    </recommendedName>
</protein>
<keyword evidence="1" id="KW-0472">Membrane</keyword>
<proteinExistence type="predicted"/>
<dbReference type="InterPro" id="IPR055831">
    <property type="entry name" value="DUF7408"/>
</dbReference>
<organism evidence="4 5">
    <name type="scientific">Caldalkalibacillus uzonensis</name>
    <dbReference type="NCBI Taxonomy" id="353224"/>
    <lineage>
        <taxon>Bacteria</taxon>
        <taxon>Bacillati</taxon>
        <taxon>Bacillota</taxon>
        <taxon>Bacilli</taxon>
        <taxon>Bacillales</taxon>
        <taxon>Bacillaceae</taxon>
        <taxon>Caldalkalibacillus</taxon>
    </lineage>
</organism>
<evidence type="ECO:0000313" key="4">
    <source>
        <dbReference type="EMBL" id="MDQ0337458.1"/>
    </source>
</evidence>
<comment type="caution">
    <text evidence="4">The sequence shown here is derived from an EMBL/GenBank/DDBJ whole genome shotgun (WGS) entry which is preliminary data.</text>
</comment>
<evidence type="ECO:0000256" key="1">
    <source>
        <dbReference type="SAM" id="Phobius"/>
    </source>
</evidence>
<keyword evidence="5" id="KW-1185">Reference proteome</keyword>
<accession>A0ABU0CMZ3</accession>
<dbReference type="InterPro" id="IPR029062">
    <property type="entry name" value="Class_I_gatase-like"/>
</dbReference>
<gene>
    <name evidence="4" type="ORF">J2S00_000228</name>
</gene>
<feature type="domain" description="DUF7408" evidence="3">
    <location>
        <begin position="182"/>
        <end position="301"/>
    </location>
</feature>
<evidence type="ECO:0000259" key="3">
    <source>
        <dbReference type="Pfam" id="PF24157"/>
    </source>
</evidence>
<evidence type="ECO:0000313" key="5">
    <source>
        <dbReference type="Proteomes" id="UP001232445"/>
    </source>
</evidence>
<feature type="chain" id="PRO_5045802962" description="DUF7408 domain-containing protein" evidence="2">
    <location>
        <begin position="35"/>
        <end position="794"/>
    </location>
</feature>
<dbReference type="SUPFAM" id="SSF52317">
    <property type="entry name" value="Class I glutamine amidotransferase-like"/>
    <property type="match status" value="1"/>
</dbReference>
<keyword evidence="1" id="KW-0812">Transmembrane</keyword>
<dbReference type="Gene3D" id="3.40.50.880">
    <property type="match status" value="1"/>
</dbReference>